<keyword evidence="1" id="KW-0732">Signal</keyword>
<comment type="caution">
    <text evidence="2">The sequence shown here is derived from an EMBL/GenBank/DDBJ whole genome shotgun (WGS) entry which is preliminary data.</text>
</comment>
<feature type="chain" id="PRO_5035191246" description="Platelet-derived growth factor (PDGF) family profile domain-containing protein" evidence="1">
    <location>
        <begin position="27"/>
        <end position="114"/>
    </location>
</feature>
<evidence type="ECO:0000313" key="3">
    <source>
        <dbReference type="Proteomes" id="UP000789390"/>
    </source>
</evidence>
<dbReference type="EMBL" id="CAKKLH010000068">
    <property type="protein sequence ID" value="CAH0101827.1"/>
    <property type="molecule type" value="Genomic_DNA"/>
</dbReference>
<dbReference type="AlphaFoldDB" id="A0A8J2RL95"/>
<gene>
    <name evidence="2" type="ORF">DGAL_LOCUS4188</name>
</gene>
<sequence length="114" mass="12949">MLSVVVMLRSSLISTVLILLVTIIECKSSSSVMPLKKEDEYADYNSDAVYLPHAAVVQYCDNSLGCCRKGHRYVPTKEEKMTFAFQEYLHGKKMKKEIVLTNHSRCVCQSIKVQ</sequence>
<dbReference type="InterPro" id="IPR029034">
    <property type="entry name" value="Cystine-knot_cytokine"/>
</dbReference>
<dbReference type="GO" id="GO:0035099">
    <property type="term" value="P:hemocyte migration"/>
    <property type="evidence" value="ECO:0007669"/>
    <property type="project" value="TreeGrafter"/>
</dbReference>
<accession>A0A8J2RL95</accession>
<dbReference type="Gene3D" id="2.10.90.10">
    <property type="entry name" value="Cystine-knot cytokines"/>
    <property type="match status" value="1"/>
</dbReference>
<protein>
    <recommendedName>
        <fullName evidence="4">Platelet-derived growth factor (PDGF) family profile domain-containing protein</fullName>
    </recommendedName>
</protein>
<dbReference type="SUPFAM" id="SSF57501">
    <property type="entry name" value="Cystine-knot cytokines"/>
    <property type="match status" value="1"/>
</dbReference>
<evidence type="ECO:0008006" key="4">
    <source>
        <dbReference type="Google" id="ProtNLM"/>
    </source>
</evidence>
<dbReference type="Proteomes" id="UP000789390">
    <property type="component" value="Unassembled WGS sequence"/>
</dbReference>
<dbReference type="PANTHER" id="PTHR21719">
    <property type="entry name" value="FI06402P-RELATED"/>
    <property type="match status" value="1"/>
</dbReference>
<name>A0A8J2RL95_9CRUS</name>
<keyword evidence="3" id="KW-1185">Reference proteome</keyword>
<reference evidence="2" key="1">
    <citation type="submission" date="2021-11" db="EMBL/GenBank/DDBJ databases">
        <authorList>
            <person name="Schell T."/>
        </authorList>
    </citation>
    <scope>NUCLEOTIDE SEQUENCE</scope>
    <source>
        <strain evidence="2">M5</strain>
    </source>
</reference>
<dbReference type="PANTHER" id="PTHR21719:SF1">
    <property type="entry name" value="FI06402P-RELATED"/>
    <property type="match status" value="1"/>
</dbReference>
<evidence type="ECO:0000256" key="1">
    <source>
        <dbReference type="SAM" id="SignalP"/>
    </source>
</evidence>
<dbReference type="OrthoDB" id="6370328at2759"/>
<feature type="signal peptide" evidence="1">
    <location>
        <begin position="1"/>
        <end position="26"/>
    </location>
</feature>
<evidence type="ECO:0000313" key="2">
    <source>
        <dbReference type="EMBL" id="CAH0101827.1"/>
    </source>
</evidence>
<organism evidence="2 3">
    <name type="scientific">Daphnia galeata</name>
    <dbReference type="NCBI Taxonomy" id="27404"/>
    <lineage>
        <taxon>Eukaryota</taxon>
        <taxon>Metazoa</taxon>
        <taxon>Ecdysozoa</taxon>
        <taxon>Arthropoda</taxon>
        <taxon>Crustacea</taxon>
        <taxon>Branchiopoda</taxon>
        <taxon>Diplostraca</taxon>
        <taxon>Cladocera</taxon>
        <taxon>Anomopoda</taxon>
        <taxon>Daphniidae</taxon>
        <taxon>Daphnia</taxon>
    </lineage>
</organism>
<proteinExistence type="predicted"/>